<accession>A0ABT3CKE0</accession>
<dbReference type="SUPFAM" id="SSF140453">
    <property type="entry name" value="EsxAB dimer-like"/>
    <property type="match status" value="1"/>
</dbReference>
<comment type="caution">
    <text evidence="1">The sequence shown here is derived from an EMBL/GenBank/DDBJ whole genome shotgun (WGS) entry which is preliminary data.</text>
</comment>
<gene>
    <name evidence="1" type="ORF">H7J73_28545</name>
</gene>
<evidence type="ECO:0000313" key="1">
    <source>
        <dbReference type="EMBL" id="MCV7229965.1"/>
    </source>
</evidence>
<dbReference type="InterPro" id="IPR010310">
    <property type="entry name" value="T7SS_ESAT-6-like"/>
</dbReference>
<name>A0ABT3CKE0_9MYCO</name>
<dbReference type="Pfam" id="PF06013">
    <property type="entry name" value="WXG100"/>
    <property type="match status" value="1"/>
</dbReference>
<keyword evidence="2" id="KW-1185">Reference proteome</keyword>
<reference evidence="1 2" key="1">
    <citation type="journal article" date="2022" name="BMC Genomics">
        <title>Comparative genome analysis of mycobacteria focusing on tRNA and non-coding RNA.</title>
        <authorList>
            <person name="Behra P.R.K."/>
            <person name="Pettersson B.M.F."/>
            <person name="Ramesh M."/>
            <person name="Das S."/>
            <person name="Dasgupta S."/>
            <person name="Kirsebom L.A."/>
        </authorList>
    </citation>
    <scope>NUCLEOTIDE SEQUENCE [LARGE SCALE GENOMIC DNA]</scope>
    <source>
        <strain evidence="1 2">DSM 44078</strain>
    </source>
</reference>
<evidence type="ECO:0008006" key="3">
    <source>
        <dbReference type="Google" id="ProtNLM"/>
    </source>
</evidence>
<dbReference type="EMBL" id="JACKTY010000048">
    <property type="protein sequence ID" value="MCV7229965.1"/>
    <property type="molecule type" value="Genomic_DNA"/>
</dbReference>
<dbReference type="RefSeq" id="WP_264071242.1">
    <property type="nucleotide sequence ID" value="NZ_JACKTY010000048.1"/>
</dbReference>
<dbReference type="Proteomes" id="UP001526201">
    <property type="component" value="Unassembled WGS sequence"/>
</dbReference>
<sequence length="105" mass="11221">MTDPLRSVPEHLIASGAIADDHSQNVFVTHSAADSAIESSLFSWAGQSQTAMTAKAGEWATLTTTLTTRLYSHAEALRTSGLSFADMDNQNAEDLDAVYKHPGDP</sequence>
<organism evidence="1 2">
    <name type="scientific">Mycolicibacterium komossense</name>
    <dbReference type="NCBI Taxonomy" id="1779"/>
    <lineage>
        <taxon>Bacteria</taxon>
        <taxon>Bacillati</taxon>
        <taxon>Actinomycetota</taxon>
        <taxon>Actinomycetes</taxon>
        <taxon>Mycobacteriales</taxon>
        <taxon>Mycobacteriaceae</taxon>
        <taxon>Mycolicibacterium</taxon>
    </lineage>
</organism>
<evidence type="ECO:0000313" key="2">
    <source>
        <dbReference type="Proteomes" id="UP001526201"/>
    </source>
</evidence>
<protein>
    <recommendedName>
        <fullName evidence="3">WXG100 family type VII secretion target</fullName>
    </recommendedName>
</protein>
<dbReference type="InterPro" id="IPR036689">
    <property type="entry name" value="ESAT-6-like_sf"/>
</dbReference>
<dbReference type="Gene3D" id="1.10.287.1060">
    <property type="entry name" value="ESAT-6-like"/>
    <property type="match status" value="1"/>
</dbReference>
<proteinExistence type="predicted"/>